<organism evidence="2 3">
    <name type="scientific">Bugula neritina</name>
    <name type="common">Brown bryozoan</name>
    <name type="synonym">Sertularia neritina</name>
    <dbReference type="NCBI Taxonomy" id="10212"/>
    <lineage>
        <taxon>Eukaryota</taxon>
        <taxon>Metazoa</taxon>
        <taxon>Spiralia</taxon>
        <taxon>Lophotrochozoa</taxon>
        <taxon>Bryozoa</taxon>
        <taxon>Gymnolaemata</taxon>
        <taxon>Cheilostomatida</taxon>
        <taxon>Flustrina</taxon>
        <taxon>Buguloidea</taxon>
        <taxon>Bugulidae</taxon>
        <taxon>Bugula</taxon>
    </lineage>
</organism>
<evidence type="ECO:0000313" key="3">
    <source>
        <dbReference type="Proteomes" id="UP000593567"/>
    </source>
</evidence>
<dbReference type="SUPFAM" id="SSF55961">
    <property type="entry name" value="Bet v1-like"/>
    <property type="match status" value="1"/>
</dbReference>
<name>A0A7J7J924_BUGNE</name>
<keyword evidence="3" id="KW-1185">Reference proteome</keyword>
<dbReference type="Proteomes" id="UP000593567">
    <property type="component" value="Unassembled WGS sequence"/>
</dbReference>
<gene>
    <name evidence="2" type="ORF">EB796_019191</name>
</gene>
<dbReference type="Gene3D" id="3.30.530.20">
    <property type="match status" value="1"/>
</dbReference>
<dbReference type="AlphaFoldDB" id="A0A7J7J924"/>
<protein>
    <submittedName>
        <fullName evidence="2">Uncharacterized protein</fullName>
    </submittedName>
</protein>
<comment type="caution">
    <text evidence="2">The sequence shown here is derived from an EMBL/GenBank/DDBJ whole genome shotgun (WGS) entry which is preliminary data.</text>
</comment>
<evidence type="ECO:0000313" key="2">
    <source>
        <dbReference type="EMBL" id="KAF6022497.1"/>
    </source>
</evidence>
<reference evidence="2" key="1">
    <citation type="submission" date="2020-06" db="EMBL/GenBank/DDBJ databases">
        <title>Draft genome of Bugula neritina, a colonial animal packing powerful symbionts and potential medicines.</title>
        <authorList>
            <person name="Rayko M."/>
        </authorList>
    </citation>
    <scope>NUCLEOTIDE SEQUENCE [LARGE SCALE GENOMIC DNA]</scope>
    <source>
        <strain evidence="2">Kwan_BN1</strain>
    </source>
</reference>
<dbReference type="EMBL" id="VXIV02002844">
    <property type="protein sequence ID" value="KAF6022497.1"/>
    <property type="molecule type" value="Genomic_DNA"/>
</dbReference>
<evidence type="ECO:0000256" key="1">
    <source>
        <dbReference type="SAM" id="SignalP"/>
    </source>
</evidence>
<feature type="chain" id="PRO_5029792802" evidence="1">
    <location>
        <begin position="20"/>
        <end position="178"/>
    </location>
</feature>
<accession>A0A7J7J924</accession>
<keyword evidence="1" id="KW-0732">Signal</keyword>
<dbReference type="InterPro" id="IPR023393">
    <property type="entry name" value="START-like_dom_sf"/>
</dbReference>
<sequence>MVNTKWQMAAAGLIALLAALYMMEVAVNDDEAVIIGSTQVIMITECSRVFQFVGDLSNYAMWFPGIENMTASSPGPMRAGKEFEETVILPAFGEISREVVVTSYSVPRQLQFVYRDFSQTMIAIELIQKTADRCHLYYSAATRRTSYLFHVTAGIPLRIMYAMRGRHAMFAIRSMFNN</sequence>
<proteinExistence type="predicted"/>
<feature type="signal peptide" evidence="1">
    <location>
        <begin position="1"/>
        <end position="19"/>
    </location>
</feature>